<dbReference type="BioCyc" id="CSTI499177:GJE9-373-MONOMER"/>
<accession>E3PV13</accession>
<dbReference type="EMBL" id="FP565809">
    <property type="protein sequence ID" value="CBH20493.1"/>
    <property type="molecule type" value="Genomic_DNA"/>
</dbReference>
<dbReference type="Proteomes" id="UP000007041">
    <property type="component" value="Chromosome"/>
</dbReference>
<reference evidence="2" key="1">
    <citation type="journal article" date="2010" name="BMC Genomics">
        <title>Clostridium sticklandii, a specialist in amino acid degradation:revisiting its metabolism through its genome sequence.</title>
        <authorList>
            <person name="Fonknechten N."/>
            <person name="Chaussonnerie S."/>
            <person name="Tricot S."/>
            <person name="Lajus A."/>
            <person name="Andreesen J.R."/>
            <person name="Perchat N."/>
            <person name="Pelletier E."/>
            <person name="Gouyvenoux M."/>
            <person name="Barbe V."/>
            <person name="Salanoubat M."/>
            <person name="Le Paslier D."/>
            <person name="Weissenbach J."/>
            <person name="Cohen G.N."/>
            <person name="Kreimeyer A."/>
        </authorList>
    </citation>
    <scope>NUCLEOTIDE SEQUENCE [LARGE SCALE GENOMIC DNA]</scope>
    <source>
        <strain evidence="2">ATCC 12662 / DSM 519 / JCM 1433 / CCUG 9281 / NCIMB 10654 / HF</strain>
    </source>
</reference>
<protein>
    <recommendedName>
        <fullName evidence="3">N-acetyl sugar amidotransferase</fullName>
    </recommendedName>
</protein>
<keyword evidence="2" id="KW-1185">Reference proteome</keyword>
<evidence type="ECO:0000313" key="2">
    <source>
        <dbReference type="Proteomes" id="UP000007041"/>
    </source>
</evidence>
<dbReference type="SUPFAM" id="SSF52402">
    <property type="entry name" value="Adenine nucleotide alpha hydrolases-like"/>
    <property type="match status" value="1"/>
</dbReference>
<gene>
    <name evidence="1" type="ordered locus">CLOST_0363</name>
</gene>
<organism evidence="1 2">
    <name type="scientific">Acetoanaerobium sticklandii (strain ATCC 12662 / DSM 519 / JCM 1433 / CCUG 9281 / NCIMB 10654 / HF)</name>
    <name type="common">Clostridium sticklandii</name>
    <dbReference type="NCBI Taxonomy" id="499177"/>
    <lineage>
        <taxon>Bacteria</taxon>
        <taxon>Bacillati</taxon>
        <taxon>Bacillota</taxon>
        <taxon>Clostridia</taxon>
        <taxon>Peptostreptococcales</taxon>
        <taxon>Filifactoraceae</taxon>
        <taxon>Acetoanaerobium</taxon>
    </lineage>
</organism>
<dbReference type="HOGENOM" id="CLU_056004_1_0_9"/>
<dbReference type="KEGG" id="cst:CLOST_0363"/>
<dbReference type="AlphaFoldDB" id="E3PV13"/>
<sequence length="377" mass="44219">MEEKFMKYCKKCVMPDTRPGIKFNEEGICSACQSYERRKGIDWGKRYKELEALCDKYRGMNGDSFDCAIAVSGGKDSHYQVYLMKEVMKMNPILFSVEDNFKMTEAGKHNLKNISEEFGCPIISLKPDIKAQKKLMRYTFEKYGKPTWFIDRLIYTYPMHMALKFNTPLLVYGENVSFEYGGSDYEETYSARNQLNNGVASDIDANELLEIDGITKQVLDLTKAPSIDELNKLDPMYVSYFIPWNSYSNYIFAKTRGFHDLTHEWNRTHHIENFDQIDSRAYLVHSWLKYPKFGHASATDYAARFVRYGLLSREEAIELVKKHDHALDVNSVRDFINFAGYTESEFWEIINKVYNKDIFEKNIFGEWKLKTPIWNEK</sequence>
<dbReference type="InterPro" id="IPR020022">
    <property type="entry name" value="N-acetyl_sugar_amidoTrfase"/>
</dbReference>
<dbReference type="Gene3D" id="3.40.50.620">
    <property type="entry name" value="HUPs"/>
    <property type="match status" value="1"/>
</dbReference>
<proteinExistence type="predicted"/>
<dbReference type="InterPro" id="IPR014729">
    <property type="entry name" value="Rossmann-like_a/b/a_fold"/>
</dbReference>
<dbReference type="STRING" id="1511.CLOST_0363"/>
<evidence type="ECO:0008006" key="3">
    <source>
        <dbReference type="Google" id="ProtNLM"/>
    </source>
</evidence>
<dbReference type="eggNOG" id="COG0037">
    <property type="taxonomic scope" value="Bacteria"/>
</dbReference>
<dbReference type="NCBIfam" id="TIGR03573">
    <property type="entry name" value="WbuX"/>
    <property type="match status" value="1"/>
</dbReference>
<evidence type="ECO:0000313" key="1">
    <source>
        <dbReference type="EMBL" id="CBH20493.1"/>
    </source>
</evidence>
<name>E3PV13_ACESD</name>